<evidence type="ECO:0000313" key="2">
    <source>
        <dbReference type="Proteomes" id="UP000095287"/>
    </source>
</evidence>
<dbReference type="Proteomes" id="UP000095287">
    <property type="component" value="Unplaced"/>
</dbReference>
<evidence type="ECO:0000313" key="3">
    <source>
        <dbReference type="WBParaSite" id="L893_g4444.t1"/>
    </source>
</evidence>
<dbReference type="WBParaSite" id="L893_g4444.t1">
    <property type="protein sequence ID" value="L893_g4444.t1"/>
    <property type="gene ID" value="L893_g4444"/>
</dbReference>
<proteinExistence type="predicted"/>
<accession>A0A1I8ADC7</accession>
<reference evidence="3" key="1">
    <citation type="submission" date="2016-11" db="UniProtKB">
        <authorList>
            <consortium name="WormBaseParasite"/>
        </authorList>
    </citation>
    <scope>IDENTIFICATION</scope>
</reference>
<evidence type="ECO:0000256" key="1">
    <source>
        <dbReference type="SAM" id="SignalP"/>
    </source>
</evidence>
<protein>
    <submittedName>
        <fullName evidence="3">Secreted protein</fullName>
    </submittedName>
</protein>
<feature type="chain" id="PRO_5009314587" evidence="1">
    <location>
        <begin position="25"/>
        <end position="80"/>
    </location>
</feature>
<dbReference type="AlphaFoldDB" id="A0A1I8ADC7"/>
<sequence>MAPSPRRALVALIVVTLFVNVAVADDESFLAAMRNLIFGTQQQNQIASLFKVKWVYSLWSNGNHNHYHLNRNYLDFSIVS</sequence>
<feature type="signal peptide" evidence="1">
    <location>
        <begin position="1"/>
        <end position="24"/>
    </location>
</feature>
<keyword evidence="2" id="KW-1185">Reference proteome</keyword>
<keyword evidence="1" id="KW-0732">Signal</keyword>
<name>A0A1I8ADC7_9BILA</name>
<organism evidence="2 3">
    <name type="scientific">Steinernema glaseri</name>
    <dbReference type="NCBI Taxonomy" id="37863"/>
    <lineage>
        <taxon>Eukaryota</taxon>
        <taxon>Metazoa</taxon>
        <taxon>Ecdysozoa</taxon>
        <taxon>Nematoda</taxon>
        <taxon>Chromadorea</taxon>
        <taxon>Rhabditida</taxon>
        <taxon>Tylenchina</taxon>
        <taxon>Panagrolaimomorpha</taxon>
        <taxon>Strongyloidoidea</taxon>
        <taxon>Steinernematidae</taxon>
        <taxon>Steinernema</taxon>
    </lineage>
</organism>